<reference evidence="1" key="1">
    <citation type="journal article" date="2014" name="Nat. Commun.">
        <title>The tobacco genome sequence and its comparison with those of tomato and potato.</title>
        <authorList>
            <person name="Sierro N."/>
            <person name="Battey J.N."/>
            <person name="Ouadi S."/>
            <person name="Bakaher N."/>
            <person name="Bovet L."/>
            <person name="Willig A."/>
            <person name="Goepfert S."/>
            <person name="Peitsch M.C."/>
            <person name="Ivanov N.V."/>
        </authorList>
    </citation>
    <scope>NUCLEOTIDE SEQUENCE [LARGE SCALE GENOMIC DNA]</scope>
</reference>
<dbReference type="RefSeq" id="XP_075105116.1">
    <property type="nucleotide sequence ID" value="XM_075249015.1"/>
</dbReference>
<proteinExistence type="predicted"/>
<dbReference type="Proteomes" id="UP000790787">
    <property type="component" value="Chromosome 3"/>
</dbReference>
<gene>
    <name evidence="2" type="primary">LOC142179325</name>
</gene>
<accession>A0AC58U6K3</accession>
<organism evidence="1 2">
    <name type="scientific">Nicotiana tabacum</name>
    <name type="common">Common tobacco</name>
    <dbReference type="NCBI Taxonomy" id="4097"/>
    <lineage>
        <taxon>Eukaryota</taxon>
        <taxon>Viridiplantae</taxon>
        <taxon>Streptophyta</taxon>
        <taxon>Embryophyta</taxon>
        <taxon>Tracheophyta</taxon>
        <taxon>Spermatophyta</taxon>
        <taxon>Magnoliopsida</taxon>
        <taxon>eudicotyledons</taxon>
        <taxon>Gunneridae</taxon>
        <taxon>Pentapetalae</taxon>
        <taxon>asterids</taxon>
        <taxon>lamiids</taxon>
        <taxon>Solanales</taxon>
        <taxon>Solanaceae</taxon>
        <taxon>Nicotianoideae</taxon>
        <taxon>Nicotianeae</taxon>
        <taxon>Nicotiana</taxon>
    </lineage>
</organism>
<sequence length="202" mass="23509">MVEDNVQVKRPFKFFNCLANHQKFEEIVKHCWKREHRGNKMQKIWYKLKAMKGELKKLNNQEYKSVGDKIKETQNKLTQLQQSMQSPKNDSAVIDEEKKTKMELAKWMEVKEKHARNHIGRLTNNEGHILHNTKEVEEEILQFYKTLLGTTASALPVVNPDIIRSGNMLSREQQLQIIKLVTKEEVLIALKGIDDSKAPGCD</sequence>
<evidence type="ECO:0000313" key="2">
    <source>
        <dbReference type="RefSeq" id="XP_075105116.1"/>
    </source>
</evidence>
<protein>
    <submittedName>
        <fullName evidence="2">Uncharacterized protein LOC142179325</fullName>
    </submittedName>
</protein>
<evidence type="ECO:0000313" key="1">
    <source>
        <dbReference type="Proteomes" id="UP000790787"/>
    </source>
</evidence>
<reference evidence="2" key="2">
    <citation type="submission" date="2025-08" db="UniProtKB">
        <authorList>
            <consortium name="RefSeq"/>
        </authorList>
    </citation>
    <scope>IDENTIFICATION</scope>
    <source>
        <tissue evidence="2">Leaf</tissue>
    </source>
</reference>
<keyword evidence="1" id="KW-1185">Reference proteome</keyword>
<name>A0AC58U6K3_TOBAC</name>